<reference evidence="1" key="1">
    <citation type="submission" date="2020-05" db="EMBL/GenBank/DDBJ databases">
        <title>Fertoebacter nigrum gen. nov., sp. nov., a new member of the family Rhodobacteraceae.</title>
        <authorList>
            <person name="Szuroczki S."/>
            <person name="Abbaszade G."/>
            <person name="Buni D."/>
            <person name="Schumann P."/>
            <person name="Toth E."/>
        </authorList>
    </citation>
    <scope>NUCLEOTIDE SEQUENCE</scope>
    <source>
        <strain evidence="1">RG-N-1a</strain>
    </source>
</reference>
<dbReference type="RefSeq" id="WP_174539453.1">
    <property type="nucleotide sequence ID" value="NZ_WHUT02000004.1"/>
</dbReference>
<dbReference type="Proteomes" id="UP000484076">
    <property type="component" value="Unassembled WGS sequence"/>
</dbReference>
<proteinExistence type="predicted"/>
<organism evidence="1 2">
    <name type="scientific">Fertoeibacter niger</name>
    <dbReference type="NCBI Taxonomy" id="2656921"/>
    <lineage>
        <taxon>Bacteria</taxon>
        <taxon>Pseudomonadati</taxon>
        <taxon>Pseudomonadota</taxon>
        <taxon>Alphaproteobacteria</taxon>
        <taxon>Rhodobacterales</taxon>
        <taxon>Paracoccaceae</taxon>
        <taxon>Fertoeibacter</taxon>
    </lineage>
</organism>
<accession>A0A8X8H1B1</accession>
<comment type="caution">
    <text evidence="1">The sequence shown here is derived from an EMBL/GenBank/DDBJ whole genome shotgun (WGS) entry which is preliminary data.</text>
</comment>
<gene>
    <name evidence="1" type="ORF">GEU84_008030</name>
</gene>
<keyword evidence="2" id="KW-1185">Reference proteome</keyword>
<evidence type="ECO:0000313" key="2">
    <source>
        <dbReference type="Proteomes" id="UP000484076"/>
    </source>
</evidence>
<evidence type="ECO:0000313" key="1">
    <source>
        <dbReference type="EMBL" id="NUB44327.1"/>
    </source>
</evidence>
<dbReference type="EMBL" id="WHUT02000004">
    <property type="protein sequence ID" value="NUB44327.1"/>
    <property type="molecule type" value="Genomic_DNA"/>
</dbReference>
<name>A0A8X8H1B1_9RHOB</name>
<sequence length="79" mass="8086">MTDITRLLAMDAVARAHGGGLNPALRALLGRSVQHDGTLAAPFPVHSAGPARQAVPAALPPGVSHLPSPMLRNARKVPA</sequence>
<protein>
    <submittedName>
        <fullName evidence="1">Uncharacterized protein</fullName>
    </submittedName>
</protein>
<dbReference type="AlphaFoldDB" id="A0A8X8H1B1"/>